<evidence type="ECO:0000313" key="2">
    <source>
        <dbReference type="EMBL" id="MFD0787758.1"/>
    </source>
</evidence>
<dbReference type="Pfam" id="PF02514">
    <property type="entry name" value="CobN-Mg_chel"/>
    <property type="match status" value="1"/>
</dbReference>
<organism evidence="2 3">
    <name type="scientific">Micromonospora azadirachtae</name>
    <dbReference type="NCBI Taxonomy" id="1970735"/>
    <lineage>
        <taxon>Bacteria</taxon>
        <taxon>Bacillati</taxon>
        <taxon>Actinomycetota</taxon>
        <taxon>Actinomycetes</taxon>
        <taxon>Micromonosporales</taxon>
        <taxon>Micromonosporaceae</taxon>
        <taxon>Micromonospora</taxon>
    </lineage>
</organism>
<dbReference type="PANTHER" id="PTHR44119:SF4">
    <property type="entry name" value="AEROBIC COBALTOCHELATASE SUBUNIT COBN"/>
    <property type="match status" value="1"/>
</dbReference>
<evidence type="ECO:0000313" key="3">
    <source>
        <dbReference type="Proteomes" id="UP001597053"/>
    </source>
</evidence>
<sequence>RAHWGEPPGELYTDGGDVVLAGLRFGNVVLLIQPPRGFGENPIAIYHDPDLPPSHHYLAAYRWLAAPPTDGGFGADAVVHLGKHGTLEWLPGKGLGLAADCAPDAVLGDLPLVYPFIVNDPGEGTQAKRRAHAVVVDHLVPPMARAETYGDLANLEQLLDEYATVQALDPAKVPTVQAQIWQLVRAAELHHDLHTEQMPTAEDFDDFVLHLDGYLCEVKDVQIRDGLHVLAAAPAGDARVNLVLAVLRAPQ</sequence>
<evidence type="ECO:0000259" key="1">
    <source>
        <dbReference type="Pfam" id="PF02514"/>
    </source>
</evidence>
<name>A0ABW3A9U2_9ACTN</name>
<keyword evidence="2" id="KW-0436">Ligase</keyword>
<feature type="non-terminal residue" evidence="2">
    <location>
        <position position="1"/>
    </location>
</feature>
<dbReference type="InterPro" id="IPR003672">
    <property type="entry name" value="CobN/Mg_chltase"/>
</dbReference>
<comment type="caution">
    <text evidence="2">The sequence shown here is derived from an EMBL/GenBank/DDBJ whole genome shotgun (WGS) entry which is preliminary data.</text>
</comment>
<proteinExistence type="predicted"/>
<keyword evidence="3" id="KW-1185">Reference proteome</keyword>
<reference evidence="3" key="1">
    <citation type="journal article" date="2019" name="Int. J. Syst. Evol. Microbiol.">
        <title>The Global Catalogue of Microorganisms (GCM) 10K type strain sequencing project: providing services to taxonomists for standard genome sequencing and annotation.</title>
        <authorList>
            <consortium name="The Broad Institute Genomics Platform"/>
            <consortium name="The Broad Institute Genome Sequencing Center for Infectious Disease"/>
            <person name="Wu L."/>
            <person name="Ma J."/>
        </authorList>
    </citation>
    <scope>NUCLEOTIDE SEQUENCE [LARGE SCALE GENOMIC DNA]</scope>
    <source>
        <strain evidence="3">JCM 32148</strain>
    </source>
</reference>
<feature type="non-terminal residue" evidence="2">
    <location>
        <position position="251"/>
    </location>
</feature>
<gene>
    <name evidence="2" type="ORF">ACFQZ8_27955</name>
</gene>
<dbReference type="Proteomes" id="UP001597053">
    <property type="component" value="Unassembled WGS sequence"/>
</dbReference>
<dbReference type="GO" id="GO:0051116">
    <property type="term" value="F:cobaltochelatase activity"/>
    <property type="evidence" value="ECO:0007669"/>
    <property type="project" value="UniProtKB-EC"/>
</dbReference>
<protein>
    <submittedName>
        <fullName evidence="2">Cobaltochelatase subunit CobN</fullName>
        <ecNumber evidence="2">6.6.1.2</ecNumber>
    </submittedName>
</protein>
<accession>A0ABW3A9U2</accession>
<dbReference type="EC" id="6.6.1.2" evidence="2"/>
<feature type="domain" description="CobN/magnesium chelatase" evidence="1">
    <location>
        <begin position="2"/>
        <end position="250"/>
    </location>
</feature>
<dbReference type="PANTHER" id="PTHR44119">
    <property type="entry name" value="MAGNESIUM-CHELATASE SUBUNIT CHLH, CHLOROPLASTIC"/>
    <property type="match status" value="1"/>
</dbReference>
<dbReference type="EMBL" id="JBHTHM010002232">
    <property type="protein sequence ID" value="MFD0787758.1"/>
    <property type="molecule type" value="Genomic_DNA"/>
</dbReference>